<evidence type="ECO:0000313" key="2">
    <source>
        <dbReference type="EMBL" id="UPW41712.1"/>
    </source>
</evidence>
<organism evidence="2">
    <name type="scientific">Peromfec virus RodF8_12</name>
    <dbReference type="NCBI Taxonomy" id="2929358"/>
    <lineage>
        <taxon>Viruses</taxon>
        <taxon>Monodnaviria</taxon>
        <taxon>Sangervirae</taxon>
        <taxon>Phixviricota</taxon>
        <taxon>Malgrandaviricetes</taxon>
        <taxon>Petitvirales</taxon>
        <taxon>Microviridae</taxon>
    </lineage>
</organism>
<proteinExistence type="predicted"/>
<dbReference type="EMBL" id="OM869653">
    <property type="protein sequence ID" value="UPW41712.1"/>
    <property type="molecule type" value="Genomic_DNA"/>
</dbReference>
<protein>
    <submittedName>
        <fullName evidence="2">Uncharacterized protein</fullName>
    </submittedName>
</protein>
<keyword evidence="1" id="KW-1133">Transmembrane helix</keyword>
<name>A0A976R7S2_9VIRU</name>
<accession>A0A976R7S2</accession>
<reference evidence="2" key="1">
    <citation type="submission" date="2022-02" db="EMBL/GenBank/DDBJ databases">
        <title>Towards deciphering the DNA virus diversity associated with rodent species in the families Cricetidae and Heteromyidae.</title>
        <authorList>
            <person name="Lund M."/>
            <person name="Larsen B.B."/>
            <person name="Gryseels S."/>
            <person name="Kraberger S."/>
            <person name="Rowsey D.M."/>
            <person name="Steger L."/>
            <person name="Yule K.M."/>
            <person name="Upham N.S."/>
            <person name="Worobey M."/>
            <person name="Van Doorslaer K."/>
            <person name="Varsani A."/>
        </authorList>
    </citation>
    <scope>NUCLEOTIDE SEQUENCE</scope>
    <source>
        <strain evidence="2">NeonRodF8_12</strain>
    </source>
</reference>
<evidence type="ECO:0000256" key="1">
    <source>
        <dbReference type="SAM" id="Phobius"/>
    </source>
</evidence>
<sequence length="64" mass="7375">MDTIKTFINYVRSLSVKKKVLFVIIVSLLATFISVSCTSFRHFSYDRDSDGNVHFNKTDSIIVR</sequence>
<keyword evidence="1" id="KW-0812">Transmembrane</keyword>
<keyword evidence="1" id="KW-0472">Membrane</keyword>
<feature type="transmembrane region" description="Helical" evidence="1">
    <location>
        <begin position="20"/>
        <end position="43"/>
    </location>
</feature>